<keyword evidence="3 5" id="KW-0539">Nucleus</keyword>
<comment type="subunit">
    <text evidence="5">The 26S proteasome consists of a 20S proteasome core and two 19S regulatory subunits.</text>
</comment>
<evidence type="ECO:0000256" key="4">
    <source>
        <dbReference type="PROSITE-ProRule" id="PRU00808"/>
    </source>
</evidence>
<dbReference type="EMBL" id="AAEE01000001">
    <property type="protein sequence ID" value="EAK90637.1"/>
    <property type="molecule type" value="Genomic_DNA"/>
</dbReference>
<reference evidence="7 8" key="1">
    <citation type="journal article" date="2004" name="Science">
        <title>Complete genome sequence of the apicomplexan, Cryptosporidium parvum.</title>
        <authorList>
            <person name="Abrahamsen M.S."/>
            <person name="Templeton T.J."/>
            <person name="Enomoto S."/>
            <person name="Abrahante J.E."/>
            <person name="Zhu G."/>
            <person name="Lancto C.A."/>
            <person name="Deng M."/>
            <person name="Liu C."/>
            <person name="Widmer G."/>
            <person name="Tzipori S."/>
            <person name="Buck G.A."/>
            <person name="Xu P."/>
            <person name="Bankier A.T."/>
            <person name="Dear P.H."/>
            <person name="Konfortov B.A."/>
            <person name="Spriggs H.F."/>
            <person name="Iyer L."/>
            <person name="Anantharaman V."/>
            <person name="Aravind L."/>
            <person name="Kapur V."/>
        </authorList>
    </citation>
    <scope>NUCLEOTIDE SEQUENCE [LARGE SCALE GENOMIC DNA]</scope>
    <source>
        <strain evidence="8">Iowa II</strain>
    </source>
</reference>
<organism evidence="7 8">
    <name type="scientific">Cryptosporidium parvum (strain Iowa II)</name>
    <dbReference type="NCBI Taxonomy" id="353152"/>
    <lineage>
        <taxon>Eukaryota</taxon>
        <taxon>Sar</taxon>
        <taxon>Alveolata</taxon>
        <taxon>Apicomplexa</taxon>
        <taxon>Conoidasida</taxon>
        <taxon>Coccidia</taxon>
        <taxon>Eucoccidiorida</taxon>
        <taxon>Eimeriorina</taxon>
        <taxon>Cryptosporidiidae</taxon>
        <taxon>Cryptosporidium</taxon>
    </lineage>
</organism>
<keyword evidence="1 5" id="KW-0963">Cytoplasm</keyword>
<dbReference type="SMART" id="SM00948">
    <property type="entry name" value="Proteasome_A_N"/>
    <property type="match status" value="1"/>
</dbReference>
<dbReference type="MEROPS" id="T01.972"/>
<dbReference type="GO" id="GO:0005737">
    <property type="term" value="C:cytoplasm"/>
    <property type="evidence" value="ECO:0007669"/>
    <property type="project" value="UniProtKB-SubCell"/>
</dbReference>
<evidence type="ECO:0000256" key="5">
    <source>
        <dbReference type="RuleBase" id="RU000551"/>
    </source>
</evidence>
<keyword evidence="7" id="KW-0378">Hydrolase</keyword>
<dbReference type="PROSITE" id="PS51475">
    <property type="entry name" value="PROTEASOME_ALPHA_2"/>
    <property type="match status" value="1"/>
</dbReference>
<evidence type="ECO:0000256" key="1">
    <source>
        <dbReference type="ARBA" id="ARBA00022490"/>
    </source>
</evidence>
<dbReference type="FunFam" id="3.60.20.10:FF:000012">
    <property type="entry name" value="Proteasome subunit alpha type"/>
    <property type="match status" value="1"/>
</dbReference>
<dbReference type="InterPro" id="IPR001353">
    <property type="entry name" value="Proteasome_sua/b"/>
</dbReference>
<dbReference type="Gene3D" id="3.60.20.10">
    <property type="entry name" value="Glutamine Phosphoribosylpyrophosphate, subunit 1, domain 1"/>
    <property type="match status" value="1"/>
</dbReference>
<dbReference type="GO" id="GO:0008233">
    <property type="term" value="F:peptidase activity"/>
    <property type="evidence" value="ECO:0007669"/>
    <property type="project" value="UniProtKB-KW"/>
</dbReference>
<gene>
    <name evidence="7" type="ORF">cgd7_3660</name>
</gene>
<dbReference type="AlphaFoldDB" id="Q5CY51"/>
<dbReference type="GO" id="GO:0005634">
    <property type="term" value="C:nucleus"/>
    <property type="evidence" value="ECO:0007669"/>
    <property type="project" value="UniProtKB-SubCell"/>
</dbReference>
<dbReference type="STRING" id="353152.Q5CY51"/>
<keyword evidence="2 4" id="KW-0647">Proteasome</keyword>
<feature type="non-terminal residue" evidence="7">
    <location>
        <position position="1"/>
    </location>
</feature>
<dbReference type="NCBIfam" id="NF003075">
    <property type="entry name" value="PRK03996.1"/>
    <property type="match status" value="1"/>
</dbReference>
<accession>Q5CY51</accession>
<dbReference type="KEGG" id="cpv:cgd7_3660"/>
<comment type="subcellular location">
    <subcellularLocation>
        <location evidence="5">Cytoplasm</location>
    </subcellularLocation>
    <subcellularLocation>
        <location evidence="5">Nucleus</location>
    </subcellularLocation>
</comment>
<dbReference type="InterPro" id="IPR029055">
    <property type="entry name" value="Ntn_hydrolases_N"/>
</dbReference>
<comment type="caution">
    <text evidence="7">The sequence shown here is derived from an EMBL/GenBank/DDBJ whole genome shotgun (WGS) entry which is preliminary data.</text>
</comment>
<dbReference type="FunCoup" id="Q5CY51">
    <property type="interactions" value="468"/>
</dbReference>
<dbReference type="Pfam" id="PF10584">
    <property type="entry name" value="Proteasome_A_N"/>
    <property type="match status" value="1"/>
</dbReference>
<dbReference type="InterPro" id="IPR000426">
    <property type="entry name" value="Proteasome_asu_N"/>
</dbReference>
<dbReference type="OMA" id="ATCIGKD"/>
<dbReference type="CDD" id="cd03750">
    <property type="entry name" value="proteasome_alpha_type_2"/>
    <property type="match status" value="1"/>
</dbReference>
<dbReference type="RefSeq" id="XP_628529.1">
    <property type="nucleotide sequence ID" value="XM_628527.1"/>
</dbReference>
<dbReference type="GO" id="GO:0019773">
    <property type="term" value="C:proteasome core complex, alpha-subunit complex"/>
    <property type="evidence" value="ECO:0007669"/>
    <property type="project" value="UniProtKB-UniRule"/>
</dbReference>
<dbReference type="InterPro" id="IPR023332">
    <property type="entry name" value="Proteasome_alpha-type"/>
</dbReference>
<dbReference type="Pfam" id="PF00227">
    <property type="entry name" value="Proteasome"/>
    <property type="match status" value="1"/>
</dbReference>
<keyword evidence="7" id="KW-0645">Protease</keyword>
<keyword evidence="8" id="KW-1185">Reference proteome</keyword>
<dbReference type="InParanoid" id="Q5CY51"/>
<dbReference type="GeneID" id="3371940"/>
<comment type="similarity">
    <text evidence="4 5">Belongs to the peptidase T1A family.</text>
</comment>
<dbReference type="PANTHER" id="PTHR11599">
    <property type="entry name" value="PROTEASOME SUBUNIT ALPHA/BETA"/>
    <property type="match status" value="1"/>
</dbReference>
<evidence type="ECO:0000256" key="3">
    <source>
        <dbReference type="ARBA" id="ARBA00023242"/>
    </source>
</evidence>
<name>Q5CY51_CRYPI</name>
<evidence type="ECO:0000259" key="6">
    <source>
        <dbReference type="PROSITE" id="PS00388"/>
    </source>
</evidence>
<dbReference type="OrthoDB" id="431557at2759"/>
<feature type="domain" description="Proteasome alpha-type subunits" evidence="6">
    <location>
        <begin position="52"/>
        <end position="74"/>
    </location>
</feature>
<dbReference type="InterPro" id="IPR050115">
    <property type="entry name" value="Proteasome_alpha"/>
</dbReference>
<dbReference type="Proteomes" id="UP000006726">
    <property type="component" value="Chromosome 7"/>
</dbReference>
<dbReference type="PROSITE" id="PS00388">
    <property type="entry name" value="PROTEASOME_ALPHA_1"/>
    <property type="match status" value="1"/>
</dbReference>
<protein>
    <recommendedName>
        <fullName evidence="5">Proteasome subunit alpha type</fullName>
    </recommendedName>
</protein>
<dbReference type="GO" id="GO:0006511">
    <property type="term" value="P:ubiquitin-dependent protein catabolic process"/>
    <property type="evidence" value="ECO:0007669"/>
    <property type="project" value="InterPro"/>
</dbReference>
<dbReference type="SUPFAM" id="SSF56235">
    <property type="entry name" value="N-terminal nucleophile aminohydrolases (Ntn hydrolases)"/>
    <property type="match status" value="1"/>
</dbReference>
<proteinExistence type="inferred from homology"/>
<sequence length="283" mass="31716">VHRTNCKLSLFIGNNHYGIINEPPFYSPHNKWQEFEYKIPQLDLFIAMDADYSFSLTTFSPSGKLVQIEYALNAVNSQGRPALGIKARNGVVIATEKKVASPLVEEHSIRKVELITSEIGCCFAGMPADFRVILKKSRKIAQVYYNTYREQIPVCELVREIATVMQEFTQSGGVRPFGISLLVAGFDSTRGPQLFQVDPSGAYFGWKASAIGKDMQNAKSFLEKRYNPDVEIEDALHTALLTLKECFEGAMNEDNIEVGIIGEDKNFTILSPQEIKDYLGEVE</sequence>
<evidence type="ECO:0000313" key="8">
    <source>
        <dbReference type="Proteomes" id="UP000006726"/>
    </source>
</evidence>
<evidence type="ECO:0000313" key="7">
    <source>
        <dbReference type="EMBL" id="EAK90637.1"/>
    </source>
</evidence>
<evidence type="ECO:0000256" key="2">
    <source>
        <dbReference type="ARBA" id="ARBA00022942"/>
    </source>
</evidence>